<feature type="chain" id="PRO_5024432928" evidence="1">
    <location>
        <begin position="30"/>
        <end position="468"/>
    </location>
</feature>
<dbReference type="Proteomes" id="UP000313066">
    <property type="component" value="Unassembled WGS sequence"/>
</dbReference>
<dbReference type="GO" id="GO:0016787">
    <property type="term" value="F:hydrolase activity"/>
    <property type="evidence" value="ECO:0007669"/>
    <property type="project" value="UniProtKB-KW"/>
</dbReference>
<organism evidence="2 3">
    <name type="scientific">Microbispora catharanthi</name>
    <dbReference type="NCBI Taxonomy" id="1712871"/>
    <lineage>
        <taxon>Bacteria</taxon>
        <taxon>Bacillati</taxon>
        <taxon>Actinomycetota</taxon>
        <taxon>Actinomycetes</taxon>
        <taxon>Streptosporangiales</taxon>
        <taxon>Streptosporangiaceae</taxon>
        <taxon>Microbispora</taxon>
    </lineage>
</organism>
<sequence>MPRRLLRIPTAVAGSLALTAATLTGTAGAATDTRAGTTVAATSPSHLSGTLADGATWIADVPADWNGTLLLFSHGYGPAVAQDAPSDEARTALLSEGYAVAGSSFDPQGSWWALNSAERDQFATLDAFGRTVGRPSRTLSVGLSMGGLVNAQIARDGAGRVDGALGLCSLVAGGVDLDDYQYDAEYTIASLLMPGQDVRLTGFADAADAAATAQRLTDAVIAAQATPQGRARIALAAAYLNQSDWAPDQNPPAPGDPEGQEAQQFAWLSQGVLGFIENGRWSIEQSAGGNTSWNAGLDYAALLRDSEHAGQVRALYRKAGLDLRADLATLTRGAHLHADPGARRRLEASSTAGQSLAVPLLNLHTIADQLVPVQQEAAFAERVRAAGDDRLLRQAYVARQGHCAFTTAEIVAGVRAIDRRVTTGRWGDVAEPAVLQSSALSLNLGGAAFVRYRPGRLVVGRHSSLIGS</sequence>
<dbReference type="EMBL" id="VDMA02000015">
    <property type="protein sequence ID" value="KAB8181877.1"/>
    <property type="molecule type" value="Genomic_DNA"/>
</dbReference>
<dbReference type="Gene3D" id="3.40.50.1820">
    <property type="entry name" value="alpha/beta hydrolase"/>
    <property type="match status" value="2"/>
</dbReference>
<feature type="signal peptide" evidence="1">
    <location>
        <begin position="1"/>
        <end position="29"/>
    </location>
</feature>
<comment type="caution">
    <text evidence="2">The sequence shown here is derived from an EMBL/GenBank/DDBJ whole genome shotgun (WGS) entry which is preliminary data.</text>
</comment>
<dbReference type="InterPro" id="IPR029058">
    <property type="entry name" value="AB_hydrolase_fold"/>
</dbReference>
<dbReference type="RefSeq" id="WP_139577435.1">
    <property type="nucleotide sequence ID" value="NZ_VDMA02000015.1"/>
</dbReference>
<proteinExistence type="predicted"/>
<keyword evidence="3" id="KW-1185">Reference proteome</keyword>
<name>A0A5N6BLF0_9ACTN</name>
<protein>
    <submittedName>
        <fullName evidence="2">Alpha/beta hydrolase</fullName>
    </submittedName>
</protein>
<evidence type="ECO:0000313" key="3">
    <source>
        <dbReference type="Proteomes" id="UP000313066"/>
    </source>
</evidence>
<gene>
    <name evidence="2" type="ORF">FH610_025870</name>
</gene>
<keyword evidence="1" id="KW-0732">Signal</keyword>
<evidence type="ECO:0000313" key="2">
    <source>
        <dbReference type="EMBL" id="KAB8181877.1"/>
    </source>
</evidence>
<evidence type="ECO:0000256" key="1">
    <source>
        <dbReference type="SAM" id="SignalP"/>
    </source>
</evidence>
<dbReference type="SUPFAM" id="SSF53474">
    <property type="entry name" value="alpha/beta-Hydrolases"/>
    <property type="match status" value="1"/>
</dbReference>
<dbReference type="AlphaFoldDB" id="A0A5N6BLF0"/>
<reference evidence="2 3" key="1">
    <citation type="submission" date="2019-10" db="EMBL/GenBank/DDBJ databases">
        <title>Nonomuraea sp. nov., isolated from Phyllanthus amarus.</title>
        <authorList>
            <person name="Klykleung N."/>
            <person name="Tanasupawat S."/>
        </authorList>
    </citation>
    <scope>NUCLEOTIDE SEQUENCE [LARGE SCALE GENOMIC DNA]</scope>
    <source>
        <strain evidence="2 3">CR1-09</strain>
    </source>
</reference>
<accession>A0A5N6BLF0</accession>
<keyword evidence="2" id="KW-0378">Hydrolase</keyword>